<dbReference type="Proteomes" id="UP000250572">
    <property type="component" value="Unassembled WGS sequence"/>
</dbReference>
<proteinExistence type="predicted"/>
<evidence type="ECO:0000256" key="1">
    <source>
        <dbReference type="SAM" id="MobiDB-lite"/>
    </source>
</evidence>
<keyword evidence="3" id="KW-1185">Reference proteome</keyword>
<name>A0A315V135_GAMAF</name>
<feature type="region of interest" description="Disordered" evidence="1">
    <location>
        <begin position="1"/>
        <end position="67"/>
    </location>
</feature>
<accession>A0A315V135</accession>
<feature type="compositionally biased region" description="Acidic residues" evidence="1">
    <location>
        <begin position="1"/>
        <end position="12"/>
    </location>
</feature>
<comment type="caution">
    <text evidence="2">The sequence shown here is derived from an EMBL/GenBank/DDBJ whole genome shotgun (WGS) entry which is preliminary data.</text>
</comment>
<dbReference type="AlphaFoldDB" id="A0A315V135"/>
<protein>
    <submittedName>
        <fullName evidence="2">Uncharacterized protein</fullName>
    </submittedName>
</protein>
<dbReference type="EMBL" id="NHOQ01002563">
    <property type="protein sequence ID" value="PWA15948.1"/>
    <property type="molecule type" value="Genomic_DNA"/>
</dbReference>
<reference evidence="2 3" key="1">
    <citation type="journal article" date="2018" name="G3 (Bethesda)">
        <title>A High-Quality Reference Genome for the Invasive Mosquitofish Gambusia affinis Using a Chicago Library.</title>
        <authorList>
            <person name="Hoffberg S.L."/>
            <person name="Troendle N.J."/>
            <person name="Glenn T.C."/>
            <person name="Mahmud O."/>
            <person name="Louha S."/>
            <person name="Chalopin D."/>
            <person name="Bennetzen J.L."/>
            <person name="Mauricio R."/>
        </authorList>
    </citation>
    <scope>NUCLEOTIDE SEQUENCE [LARGE SCALE GENOMIC DNA]</scope>
    <source>
        <strain evidence="2">NE01/NJP1002.9</strain>
        <tissue evidence="2">Muscle</tissue>
    </source>
</reference>
<sequence>MLPVSEDEEDEEAGRPSLSTATRFSQVGLVTAPPPPGSSSSSSSSSTVMQMQHGDDQAVLQNQVYRT</sequence>
<gene>
    <name evidence="2" type="ORF">CCH79_00020042</name>
</gene>
<organism evidence="2 3">
    <name type="scientific">Gambusia affinis</name>
    <name type="common">Western mosquitofish</name>
    <name type="synonym">Heterandria affinis</name>
    <dbReference type="NCBI Taxonomy" id="33528"/>
    <lineage>
        <taxon>Eukaryota</taxon>
        <taxon>Metazoa</taxon>
        <taxon>Chordata</taxon>
        <taxon>Craniata</taxon>
        <taxon>Vertebrata</taxon>
        <taxon>Euteleostomi</taxon>
        <taxon>Actinopterygii</taxon>
        <taxon>Neopterygii</taxon>
        <taxon>Teleostei</taxon>
        <taxon>Neoteleostei</taxon>
        <taxon>Acanthomorphata</taxon>
        <taxon>Ovalentaria</taxon>
        <taxon>Atherinomorphae</taxon>
        <taxon>Cyprinodontiformes</taxon>
        <taxon>Poeciliidae</taxon>
        <taxon>Poeciliinae</taxon>
        <taxon>Gambusia</taxon>
    </lineage>
</organism>
<evidence type="ECO:0000313" key="3">
    <source>
        <dbReference type="Proteomes" id="UP000250572"/>
    </source>
</evidence>
<evidence type="ECO:0000313" key="2">
    <source>
        <dbReference type="EMBL" id="PWA15948.1"/>
    </source>
</evidence>